<name>A0AA45QR84_9LACT</name>
<dbReference type="Proteomes" id="UP000663608">
    <property type="component" value="Chromosome"/>
</dbReference>
<dbReference type="AlphaFoldDB" id="A0AA45QR84"/>
<sequence>MRKLIYITCIPILAGGIFISSNQILADSINQSTGNNTSQTAQINTSASTVPFTLPMSKTHSSSTSVRIPQLMYYENFQSENPIRYGSLVTEDNNSFARSELGNGGTNPVQSLELNRQSLQFEQGKKYVISFDYKATEPGDYNRLSVEILPDLAPNIIPNDTEGYTWLTPTTEWQTESFEFTSKSTTDAVRISFTGANSIFETFDIDNISIISDN</sequence>
<keyword evidence="4" id="KW-1185">Reference proteome</keyword>
<evidence type="ECO:0000313" key="3">
    <source>
        <dbReference type="EMBL" id="QSE76709.1"/>
    </source>
</evidence>
<gene>
    <name evidence="3" type="ORF">JW886_09730</name>
</gene>
<dbReference type="EMBL" id="CP070872">
    <property type="protein sequence ID" value="QSE76709.1"/>
    <property type="molecule type" value="Genomic_DNA"/>
</dbReference>
<accession>A0AA45QR84</accession>
<dbReference type="GO" id="GO:0016798">
    <property type="term" value="F:hydrolase activity, acting on glycosyl bonds"/>
    <property type="evidence" value="ECO:0007669"/>
    <property type="project" value="InterPro"/>
</dbReference>
<dbReference type="InterPro" id="IPR003305">
    <property type="entry name" value="CenC_carb-bd"/>
</dbReference>
<feature type="domain" description="CBM-cenC" evidence="2">
    <location>
        <begin position="104"/>
        <end position="195"/>
    </location>
</feature>
<dbReference type="RefSeq" id="WP_205871993.1">
    <property type="nucleotide sequence ID" value="NZ_CP070872.1"/>
</dbReference>
<dbReference type="InterPro" id="IPR008979">
    <property type="entry name" value="Galactose-bd-like_sf"/>
</dbReference>
<evidence type="ECO:0000256" key="1">
    <source>
        <dbReference type="ARBA" id="ARBA00022801"/>
    </source>
</evidence>
<dbReference type="KEGG" id="lti:JW886_09730"/>
<evidence type="ECO:0000259" key="2">
    <source>
        <dbReference type="Pfam" id="PF02018"/>
    </source>
</evidence>
<proteinExistence type="predicted"/>
<evidence type="ECO:0000313" key="4">
    <source>
        <dbReference type="Proteomes" id="UP000663608"/>
    </source>
</evidence>
<dbReference type="Pfam" id="PF02018">
    <property type="entry name" value="CBM_4_9"/>
    <property type="match status" value="1"/>
</dbReference>
<dbReference type="SUPFAM" id="SSF49785">
    <property type="entry name" value="Galactose-binding domain-like"/>
    <property type="match status" value="1"/>
</dbReference>
<keyword evidence="1" id="KW-0378">Hydrolase</keyword>
<dbReference type="Gene3D" id="2.60.120.260">
    <property type="entry name" value="Galactose-binding domain-like"/>
    <property type="match status" value="1"/>
</dbReference>
<reference evidence="3 4" key="1">
    <citation type="submission" date="2021-02" db="EMBL/GenBank/DDBJ databases">
        <title>Complete genome sequence of Lactococcus lactis strain K_LL004.</title>
        <authorList>
            <person name="Kim H.B."/>
        </authorList>
    </citation>
    <scope>NUCLEOTIDE SEQUENCE [LARGE SCALE GENOMIC DNA]</scope>
    <source>
        <strain evidence="3 4">K_LL004</strain>
    </source>
</reference>
<protein>
    <submittedName>
        <fullName evidence="3">Carbohydrate binding domain-containing protein</fullName>
    </submittedName>
</protein>
<organism evidence="3 4">
    <name type="scientific">Lactococcus taiwanensis</name>
    <dbReference type="NCBI Taxonomy" id="1151742"/>
    <lineage>
        <taxon>Bacteria</taxon>
        <taxon>Bacillati</taxon>
        <taxon>Bacillota</taxon>
        <taxon>Bacilli</taxon>
        <taxon>Lactobacillales</taxon>
        <taxon>Streptococcaceae</taxon>
        <taxon>Lactococcus</taxon>
    </lineage>
</organism>